<dbReference type="PANTHER" id="PTHR33064">
    <property type="entry name" value="POL PROTEIN"/>
    <property type="match status" value="1"/>
</dbReference>
<comment type="caution">
    <text evidence="5">The sequence shown here is derived from an EMBL/GenBank/DDBJ whole genome shotgun (WGS) entry which is preliminary data.</text>
</comment>
<dbReference type="Gene3D" id="3.30.70.270">
    <property type="match status" value="1"/>
</dbReference>
<dbReference type="InterPro" id="IPR051320">
    <property type="entry name" value="Viral_Replic_Matur_Polypro"/>
</dbReference>
<dbReference type="AlphaFoldDB" id="A0AAV7WXE5"/>
<dbReference type="InterPro" id="IPR043502">
    <property type="entry name" value="DNA/RNA_pol_sf"/>
</dbReference>
<evidence type="ECO:0000256" key="1">
    <source>
        <dbReference type="ARBA" id="ARBA00010879"/>
    </source>
</evidence>
<accession>A0AAV7WXE5</accession>
<evidence type="ECO:0000259" key="4">
    <source>
        <dbReference type="PROSITE" id="PS50878"/>
    </source>
</evidence>
<dbReference type="SUPFAM" id="SSF56672">
    <property type="entry name" value="DNA/RNA polymerases"/>
    <property type="match status" value="1"/>
</dbReference>
<evidence type="ECO:0000313" key="5">
    <source>
        <dbReference type="EMBL" id="KAJ1216720.1"/>
    </source>
</evidence>
<feature type="compositionally biased region" description="Basic and acidic residues" evidence="3">
    <location>
        <begin position="423"/>
        <end position="459"/>
    </location>
</feature>
<evidence type="ECO:0000313" key="6">
    <source>
        <dbReference type="Proteomes" id="UP001066276"/>
    </source>
</evidence>
<keyword evidence="6" id="KW-1185">Reference proteome</keyword>
<name>A0AAV7WXE5_PLEWA</name>
<feature type="region of interest" description="Disordered" evidence="3">
    <location>
        <begin position="341"/>
        <end position="468"/>
    </location>
</feature>
<reference evidence="5" key="1">
    <citation type="journal article" date="2022" name="bioRxiv">
        <title>Sequencing and chromosome-scale assembly of the giantPleurodeles waltlgenome.</title>
        <authorList>
            <person name="Brown T."/>
            <person name="Elewa A."/>
            <person name="Iarovenko S."/>
            <person name="Subramanian E."/>
            <person name="Araus A.J."/>
            <person name="Petzold A."/>
            <person name="Susuki M."/>
            <person name="Suzuki K.-i.T."/>
            <person name="Hayashi T."/>
            <person name="Toyoda A."/>
            <person name="Oliveira C."/>
            <person name="Osipova E."/>
            <person name="Leigh N.D."/>
            <person name="Simon A."/>
            <person name="Yun M.H."/>
        </authorList>
    </citation>
    <scope>NUCLEOTIDE SEQUENCE</scope>
    <source>
        <strain evidence="5">20211129_DDA</strain>
        <tissue evidence="5">Liver</tissue>
    </source>
</reference>
<dbReference type="InterPro" id="IPR043128">
    <property type="entry name" value="Rev_trsase/Diguanyl_cyclase"/>
</dbReference>
<evidence type="ECO:0000256" key="2">
    <source>
        <dbReference type="ARBA" id="ARBA00012180"/>
    </source>
</evidence>
<protein>
    <recommendedName>
        <fullName evidence="2">ribonuclease H</fullName>
        <ecNumber evidence="2">3.1.26.4</ecNumber>
    </recommendedName>
</protein>
<dbReference type="Pfam" id="PF20672">
    <property type="entry name" value="Gag_FV_central"/>
    <property type="match status" value="1"/>
</dbReference>
<comment type="similarity">
    <text evidence="1">Belongs to the beta type-B retroviral polymerase family. HERV class-II K(HML-2) pol subfamily.</text>
</comment>
<sequence length="839" mass="95424">MADTIDIPANARHALTQHLLVHDLTEEGGDVTLIIEATEAHQTETFYSWVTFPGADQRTHTFHTYEIADVPVRYEAYQYHEISLTYQEHQNWFEGALPHVLRRVRLGPLSNEGPTWPMFATYTPHPGIQTMPIADLRVLYNELVALYRRLVQFVMRTLNTTPARPAPPVTGGYQLATGINPQTVHTIMGKVPTEREKIPFWIAPKTNQLEAVFPHTGPQEKHRLLTMCLPFGMVPSVDDCATWGTVFAAVYTTTHGTPTLANLSEVLKQIQNEHGAAPALDLWMKLMRNFDAVSSIILSNIKGEAVALAIRQRLWETLNVEQERQLPKIISDTYTSIGRDSLGAKPKKLELPSTTHKDATKQAQEGSKKRWDKQKDFKERRNRRADSPHPEYSERRYNLRNRENIRTPDRYTDSRPSRSFQDAPDKRSERGARQDRRPEYVKEKKDSPQSTIKKEEKTPQQKPQFKKKKVAALTVKNASSIENTVEEQEVGCHSVGQCGRADGRVLPPDRVYDLTIQIEGDVERIISVIFWDELTSDILLAERDWPPEHVRKLPHGEDVILPSFSDLVPEADKQAYAVEWALAQAPALYRNHVGWDKNSPCHVIPVRSTPHPQPQYPVKHEAKAPVTEILSQLEYQGVIEPCTSAMNNPLFPVAKPDHSYRIVVDYRHLNSHTRTYAIQNSHSTALINNIVRIKYKTTLHISNGFFCQNLAPESRDLSAFSFGSQKRFCRLPQGYKNSPGLFSARVASILHELDSDALSYVDDIYLTDNALDIHLARVDRIILGFADLGYKFNFKKSKIAFLSVLFRGYELSNEGKSLAPHFLEKCAQLQPPNTLKKLQ</sequence>
<dbReference type="PROSITE" id="PS50878">
    <property type="entry name" value="RT_POL"/>
    <property type="match status" value="1"/>
</dbReference>
<proteinExistence type="inferred from homology"/>
<dbReference type="EC" id="3.1.26.4" evidence="2"/>
<dbReference type="Gene3D" id="3.10.10.10">
    <property type="entry name" value="HIV Type 1 Reverse Transcriptase, subunit A, domain 1"/>
    <property type="match status" value="1"/>
</dbReference>
<gene>
    <name evidence="5" type="ORF">NDU88_004320</name>
</gene>
<dbReference type="Proteomes" id="UP001066276">
    <property type="component" value="Chromosome 1_1"/>
</dbReference>
<evidence type="ECO:0000256" key="3">
    <source>
        <dbReference type="SAM" id="MobiDB-lite"/>
    </source>
</evidence>
<feature type="compositionally biased region" description="Basic and acidic residues" evidence="3">
    <location>
        <begin position="347"/>
        <end position="416"/>
    </location>
</feature>
<dbReference type="EMBL" id="JANPWB010000001">
    <property type="protein sequence ID" value="KAJ1216720.1"/>
    <property type="molecule type" value="Genomic_DNA"/>
</dbReference>
<dbReference type="Pfam" id="PF00078">
    <property type="entry name" value="RVT_1"/>
    <property type="match status" value="1"/>
</dbReference>
<dbReference type="PANTHER" id="PTHR33064:SF37">
    <property type="entry name" value="RIBONUCLEASE H"/>
    <property type="match status" value="1"/>
</dbReference>
<feature type="domain" description="Reverse transcriptase" evidence="4">
    <location>
        <begin position="634"/>
        <end position="811"/>
    </location>
</feature>
<dbReference type="GO" id="GO:0004523">
    <property type="term" value="F:RNA-DNA hybrid ribonuclease activity"/>
    <property type="evidence" value="ECO:0007669"/>
    <property type="project" value="UniProtKB-EC"/>
</dbReference>
<dbReference type="InterPro" id="IPR000477">
    <property type="entry name" value="RT_dom"/>
</dbReference>
<organism evidence="5 6">
    <name type="scientific">Pleurodeles waltl</name>
    <name type="common">Iberian ribbed newt</name>
    <dbReference type="NCBI Taxonomy" id="8319"/>
    <lineage>
        <taxon>Eukaryota</taxon>
        <taxon>Metazoa</taxon>
        <taxon>Chordata</taxon>
        <taxon>Craniata</taxon>
        <taxon>Vertebrata</taxon>
        <taxon>Euteleostomi</taxon>
        <taxon>Amphibia</taxon>
        <taxon>Batrachia</taxon>
        <taxon>Caudata</taxon>
        <taxon>Salamandroidea</taxon>
        <taxon>Salamandridae</taxon>
        <taxon>Pleurodelinae</taxon>
        <taxon>Pleurodeles</taxon>
    </lineage>
</organism>